<dbReference type="Proteomes" id="UP001157502">
    <property type="component" value="Chromosome 24"/>
</dbReference>
<accession>A0ACC2FP80</accession>
<organism evidence="1 2">
    <name type="scientific">Dallia pectoralis</name>
    <name type="common">Alaska blackfish</name>
    <dbReference type="NCBI Taxonomy" id="75939"/>
    <lineage>
        <taxon>Eukaryota</taxon>
        <taxon>Metazoa</taxon>
        <taxon>Chordata</taxon>
        <taxon>Craniata</taxon>
        <taxon>Vertebrata</taxon>
        <taxon>Euteleostomi</taxon>
        <taxon>Actinopterygii</taxon>
        <taxon>Neopterygii</taxon>
        <taxon>Teleostei</taxon>
        <taxon>Protacanthopterygii</taxon>
        <taxon>Esociformes</taxon>
        <taxon>Umbridae</taxon>
        <taxon>Dallia</taxon>
    </lineage>
</organism>
<sequence length="158" mass="17818">MGPDERSSSRRWEEGARHPMAHQRGDKSRRRRRARGETETVADPYIFPRLCPRAPHAQHTPLPPRKPHKAVCSSRLLQPARPPARPPNPTPFPHVSVGPEEPSYVRRRGGEKARRLDVCECCSGGVGRLHLSHHVPTAFPQSRHYVAVFTLAFSSYSV</sequence>
<reference evidence="1" key="1">
    <citation type="submission" date="2021-05" db="EMBL/GenBank/DDBJ databases">
        <authorList>
            <person name="Pan Q."/>
            <person name="Jouanno E."/>
            <person name="Zahm M."/>
            <person name="Klopp C."/>
            <person name="Cabau C."/>
            <person name="Louis A."/>
            <person name="Berthelot C."/>
            <person name="Parey E."/>
            <person name="Roest Crollius H."/>
            <person name="Montfort J."/>
            <person name="Robinson-Rechavi M."/>
            <person name="Bouchez O."/>
            <person name="Lampietro C."/>
            <person name="Lopez Roques C."/>
            <person name="Donnadieu C."/>
            <person name="Postlethwait J."/>
            <person name="Bobe J."/>
            <person name="Dillon D."/>
            <person name="Chandos A."/>
            <person name="von Hippel F."/>
            <person name="Guiguen Y."/>
        </authorList>
    </citation>
    <scope>NUCLEOTIDE SEQUENCE</scope>
    <source>
        <strain evidence="1">YG-Jan2019</strain>
    </source>
</reference>
<protein>
    <submittedName>
        <fullName evidence="1">Uncharacterized protein</fullName>
    </submittedName>
</protein>
<comment type="caution">
    <text evidence="1">The sequence shown here is derived from an EMBL/GenBank/DDBJ whole genome shotgun (WGS) entry which is preliminary data.</text>
</comment>
<dbReference type="EMBL" id="CM055751">
    <property type="protein sequence ID" value="KAJ7993214.1"/>
    <property type="molecule type" value="Genomic_DNA"/>
</dbReference>
<evidence type="ECO:0000313" key="1">
    <source>
        <dbReference type="EMBL" id="KAJ7993214.1"/>
    </source>
</evidence>
<name>A0ACC2FP80_DALPE</name>
<keyword evidence="2" id="KW-1185">Reference proteome</keyword>
<evidence type="ECO:0000313" key="2">
    <source>
        <dbReference type="Proteomes" id="UP001157502"/>
    </source>
</evidence>
<gene>
    <name evidence="1" type="ORF">DPEC_G00270130</name>
</gene>
<proteinExistence type="predicted"/>